<evidence type="ECO:0000313" key="2">
    <source>
        <dbReference type="Proteomes" id="UP000019486"/>
    </source>
</evidence>
<evidence type="ECO:0008006" key="3">
    <source>
        <dbReference type="Google" id="ProtNLM"/>
    </source>
</evidence>
<comment type="caution">
    <text evidence="1">The sequence shown here is derived from an EMBL/GenBank/DDBJ whole genome shotgun (WGS) entry which is preliminary data.</text>
</comment>
<dbReference type="SUPFAM" id="SSF54637">
    <property type="entry name" value="Thioesterase/thiol ester dehydrase-isomerase"/>
    <property type="match status" value="1"/>
</dbReference>
<dbReference type="EMBL" id="AVFL01000039">
    <property type="protein sequence ID" value="EWY36598.1"/>
    <property type="molecule type" value="Genomic_DNA"/>
</dbReference>
<name>W9GYP7_9PROT</name>
<proteinExistence type="predicted"/>
<gene>
    <name evidence="1" type="ORF">N825_09765</name>
</gene>
<organism evidence="1 2">
    <name type="scientific">Skermanella stibiiresistens SB22</name>
    <dbReference type="NCBI Taxonomy" id="1385369"/>
    <lineage>
        <taxon>Bacteria</taxon>
        <taxon>Pseudomonadati</taxon>
        <taxon>Pseudomonadota</taxon>
        <taxon>Alphaproteobacteria</taxon>
        <taxon>Rhodospirillales</taxon>
        <taxon>Azospirillaceae</taxon>
        <taxon>Skermanella</taxon>
    </lineage>
</organism>
<evidence type="ECO:0000313" key="1">
    <source>
        <dbReference type="EMBL" id="EWY36598.1"/>
    </source>
</evidence>
<dbReference type="InterPro" id="IPR029069">
    <property type="entry name" value="HotDog_dom_sf"/>
</dbReference>
<sequence>MTRYLDLCGEQRVRNGVFVAPLRPESYRAEHDPEFAEAGIPVYVLVEAMAQHACRASGTVLFEGRRAVPAQITNLVLAPVPAGGEYTLVATVGSRGQFGSVRCELRDTQGAVLASGTFMTSAITAAIEPRGAGEVAA</sequence>
<protein>
    <recommendedName>
        <fullName evidence="3">3-hydroxyacyl-ACP dehydratase</fullName>
    </recommendedName>
</protein>
<accession>W9GYP7</accession>
<dbReference type="Proteomes" id="UP000019486">
    <property type="component" value="Unassembled WGS sequence"/>
</dbReference>
<dbReference type="Gene3D" id="3.10.129.10">
    <property type="entry name" value="Hotdog Thioesterase"/>
    <property type="match status" value="1"/>
</dbReference>
<dbReference type="AlphaFoldDB" id="W9GYP7"/>
<dbReference type="STRING" id="1385369.N825_09765"/>
<keyword evidence="2" id="KW-1185">Reference proteome</keyword>
<reference evidence="1 2" key="1">
    <citation type="submission" date="2013-08" db="EMBL/GenBank/DDBJ databases">
        <title>The genome sequence of Skermanella stibiiresistens.</title>
        <authorList>
            <person name="Zhu W."/>
            <person name="Wang G."/>
        </authorList>
    </citation>
    <scope>NUCLEOTIDE SEQUENCE [LARGE SCALE GENOMIC DNA]</scope>
    <source>
        <strain evidence="1 2">SB22</strain>
    </source>
</reference>
<dbReference type="RefSeq" id="WP_037460319.1">
    <property type="nucleotide sequence ID" value="NZ_AVFL01000039.1"/>
</dbReference>